<feature type="domain" description="DC1" evidence="2">
    <location>
        <begin position="318"/>
        <end position="367"/>
    </location>
</feature>
<proteinExistence type="predicted"/>
<reference evidence="4" key="2">
    <citation type="submission" date="2025-08" db="UniProtKB">
        <authorList>
            <consortium name="RefSeq"/>
        </authorList>
    </citation>
    <scope>IDENTIFICATION</scope>
    <source>
        <tissue evidence="4">Leaf</tissue>
    </source>
</reference>
<dbReference type="GeneID" id="104234719"/>
<dbReference type="KEGG" id="nsy:104234719"/>
<reference evidence="3" key="1">
    <citation type="journal article" date="2013" name="Genome Biol.">
        <title>Reference genomes and transcriptomes of Nicotiana sylvestris and Nicotiana tomentosiformis.</title>
        <authorList>
            <person name="Sierro N."/>
            <person name="Battey J.N."/>
            <person name="Ouadi S."/>
            <person name="Bovet L."/>
            <person name="Goepfert S."/>
            <person name="Bakaher N."/>
            <person name="Peitsch M.C."/>
            <person name="Ivanov N.V."/>
        </authorList>
    </citation>
    <scope>NUCLEOTIDE SEQUENCE [LARGE SCALE GENOMIC DNA]</scope>
</reference>
<sequence length="418" mass="47806">NNKVHSDPLPLPLRNINLLEETTRPRRVVRMRQLLRASFSDATDPPREGVLNHFSHRHLLLRLHLLESEGIKCNFCDIIISGWAYACEKQCTYLHDLCSNFPREIRHDFYPGFDHTLILRPFQSRSGREQFRCDACGSGDSDETLFQSYYCCESCNFNLHVECASIPIALNQKVRYPLHLFLSFPITTEAATPFCSICAKVVPTSGCWVFYSHDHDYLCHFDCAAVAEYGMEKDSMGKLQNRVQSLEITNCPPARPSQPCGGVKHFTHRHSLKEYNLEMPLSCSLCNFADSSGYFCSDCNYFIDKICFSIPSKIQHMSHPQHPLKFTPFLDLVHEDLKCSGCLADFKYRGMAYYCAPCKFSIEFYCAGAPKTLTLVDNVSYELFFSFPFKHENAEIECNFKLASVGPLTCYKSQAIRP</sequence>
<dbReference type="Proteomes" id="UP000189701">
    <property type="component" value="Unplaced"/>
</dbReference>
<evidence type="ECO:0000313" key="4">
    <source>
        <dbReference type="RefSeq" id="XP_009786636.1"/>
    </source>
</evidence>
<accession>A0A1U7XAF4</accession>
<gene>
    <name evidence="4" type="primary">LOC104234719</name>
</gene>
<dbReference type="PANTHER" id="PTHR46288">
    <property type="entry name" value="PHORBOL-ESTER/DAG-TYPE DOMAIN-CONTAINING PROTEIN"/>
    <property type="match status" value="1"/>
</dbReference>
<dbReference type="SUPFAM" id="SSF57889">
    <property type="entry name" value="Cysteine-rich domain"/>
    <property type="match status" value="3"/>
</dbReference>
<dbReference type="InterPro" id="IPR004146">
    <property type="entry name" value="DC1"/>
</dbReference>
<dbReference type="Pfam" id="PF03107">
    <property type="entry name" value="C1_2"/>
    <property type="match status" value="2"/>
</dbReference>
<keyword evidence="3" id="KW-1185">Reference proteome</keyword>
<dbReference type="RefSeq" id="XP_009786636.1">
    <property type="nucleotide sequence ID" value="XM_009788334.1"/>
</dbReference>
<dbReference type="InterPro" id="IPR046349">
    <property type="entry name" value="C1-like_sf"/>
</dbReference>
<dbReference type="PANTHER" id="PTHR46288:SF50">
    <property type="entry name" value="DC1 DOMAIN-CONTAINING PROTEIN"/>
    <property type="match status" value="1"/>
</dbReference>
<organism evidence="3 4">
    <name type="scientific">Nicotiana sylvestris</name>
    <name type="common">Wood tobacco</name>
    <name type="synonym">South American tobacco</name>
    <dbReference type="NCBI Taxonomy" id="4096"/>
    <lineage>
        <taxon>Eukaryota</taxon>
        <taxon>Viridiplantae</taxon>
        <taxon>Streptophyta</taxon>
        <taxon>Embryophyta</taxon>
        <taxon>Tracheophyta</taxon>
        <taxon>Spermatophyta</taxon>
        <taxon>Magnoliopsida</taxon>
        <taxon>eudicotyledons</taxon>
        <taxon>Gunneridae</taxon>
        <taxon>Pentapetalae</taxon>
        <taxon>asterids</taxon>
        <taxon>lamiids</taxon>
        <taxon>Solanales</taxon>
        <taxon>Solanaceae</taxon>
        <taxon>Nicotianoideae</taxon>
        <taxon>Nicotianeae</taxon>
        <taxon>Nicotiana</taxon>
    </lineage>
</organism>
<feature type="non-terminal residue" evidence="4">
    <location>
        <position position="1"/>
    </location>
</feature>
<name>A0A1U7XAF4_NICSY</name>
<evidence type="ECO:0000259" key="2">
    <source>
        <dbReference type="Pfam" id="PF03107"/>
    </source>
</evidence>
<dbReference type="AlphaFoldDB" id="A0A1U7XAF4"/>
<evidence type="ECO:0000313" key="3">
    <source>
        <dbReference type="Proteomes" id="UP000189701"/>
    </source>
</evidence>
<dbReference type="eggNOG" id="ENOG502R79F">
    <property type="taxonomic scope" value="Eukaryota"/>
</dbReference>
<protein>
    <submittedName>
        <fullName evidence="4">Uncharacterized protein LOC104234719</fullName>
    </submittedName>
</protein>
<feature type="domain" description="DC1" evidence="2">
    <location>
        <begin position="113"/>
        <end position="164"/>
    </location>
</feature>
<dbReference type="STRING" id="4096.A0A1U7XAF4"/>
<evidence type="ECO:0000256" key="1">
    <source>
        <dbReference type="ARBA" id="ARBA00022737"/>
    </source>
</evidence>
<keyword evidence="1" id="KW-0677">Repeat</keyword>